<dbReference type="AlphaFoldDB" id="A0A6A6IXJ1"/>
<keyword evidence="3" id="KW-1185">Reference proteome</keyword>
<feature type="chain" id="PRO_5025538682" evidence="1">
    <location>
        <begin position="24"/>
        <end position="99"/>
    </location>
</feature>
<dbReference type="EMBL" id="ML987191">
    <property type="protein sequence ID" value="KAF2253903.1"/>
    <property type="molecule type" value="Genomic_DNA"/>
</dbReference>
<evidence type="ECO:0000313" key="2">
    <source>
        <dbReference type="EMBL" id="KAF2253903.1"/>
    </source>
</evidence>
<keyword evidence="1" id="KW-0732">Signal</keyword>
<proteinExistence type="predicted"/>
<name>A0A6A6IXJ1_9PLEO</name>
<feature type="signal peptide" evidence="1">
    <location>
        <begin position="1"/>
        <end position="23"/>
    </location>
</feature>
<dbReference type="Proteomes" id="UP000800094">
    <property type="component" value="Unassembled WGS sequence"/>
</dbReference>
<accession>A0A6A6IXJ1</accession>
<protein>
    <submittedName>
        <fullName evidence="2">Uncharacterized protein</fullName>
    </submittedName>
</protein>
<organism evidence="2 3">
    <name type="scientific">Trematosphaeria pertusa</name>
    <dbReference type="NCBI Taxonomy" id="390896"/>
    <lineage>
        <taxon>Eukaryota</taxon>
        <taxon>Fungi</taxon>
        <taxon>Dikarya</taxon>
        <taxon>Ascomycota</taxon>
        <taxon>Pezizomycotina</taxon>
        <taxon>Dothideomycetes</taxon>
        <taxon>Pleosporomycetidae</taxon>
        <taxon>Pleosporales</taxon>
        <taxon>Massarineae</taxon>
        <taxon>Trematosphaeriaceae</taxon>
        <taxon>Trematosphaeria</taxon>
    </lineage>
</organism>
<evidence type="ECO:0000256" key="1">
    <source>
        <dbReference type="SAM" id="SignalP"/>
    </source>
</evidence>
<evidence type="ECO:0000313" key="3">
    <source>
        <dbReference type="Proteomes" id="UP000800094"/>
    </source>
</evidence>
<dbReference type="RefSeq" id="XP_033688907.1">
    <property type="nucleotide sequence ID" value="XM_033820882.1"/>
</dbReference>
<sequence>MSENILVIPPLLLLHFPALSTFASHLSILKRNFFFASSPYVADGRLDFEIHGPPSGYSVMVFFGCSSKTSAALRVYRDHRKELYRHGRVAYCMKERGSI</sequence>
<gene>
    <name evidence="2" type="ORF">BU26DRAFT_231591</name>
</gene>
<reference evidence="2" key="1">
    <citation type="journal article" date="2020" name="Stud. Mycol.">
        <title>101 Dothideomycetes genomes: a test case for predicting lifestyles and emergence of pathogens.</title>
        <authorList>
            <person name="Haridas S."/>
            <person name="Albert R."/>
            <person name="Binder M."/>
            <person name="Bloem J."/>
            <person name="Labutti K."/>
            <person name="Salamov A."/>
            <person name="Andreopoulos B."/>
            <person name="Baker S."/>
            <person name="Barry K."/>
            <person name="Bills G."/>
            <person name="Bluhm B."/>
            <person name="Cannon C."/>
            <person name="Castanera R."/>
            <person name="Culley D."/>
            <person name="Daum C."/>
            <person name="Ezra D."/>
            <person name="Gonzalez J."/>
            <person name="Henrissat B."/>
            <person name="Kuo A."/>
            <person name="Liang C."/>
            <person name="Lipzen A."/>
            <person name="Lutzoni F."/>
            <person name="Magnuson J."/>
            <person name="Mondo S."/>
            <person name="Nolan M."/>
            <person name="Ohm R."/>
            <person name="Pangilinan J."/>
            <person name="Park H.-J."/>
            <person name="Ramirez L."/>
            <person name="Alfaro M."/>
            <person name="Sun H."/>
            <person name="Tritt A."/>
            <person name="Yoshinaga Y."/>
            <person name="Zwiers L.-H."/>
            <person name="Turgeon B."/>
            <person name="Goodwin S."/>
            <person name="Spatafora J."/>
            <person name="Crous P."/>
            <person name="Grigoriev I."/>
        </authorList>
    </citation>
    <scope>NUCLEOTIDE SEQUENCE</scope>
    <source>
        <strain evidence="2">CBS 122368</strain>
    </source>
</reference>
<dbReference type="GeneID" id="54574212"/>